<evidence type="ECO:0000256" key="1">
    <source>
        <dbReference type="SAM" id="MobiDB-lite"/>
    </source>
</evidence>
<dbReference type="InterPro" id="IPR041657">
    <property type="entry name" value="HTH_17"/>
</dbReference>
<feature type="domain" description="Helix-turn-helix" evidence="2">
    <location>
        <begin position="5"/>
        <end position="49"/>
    </location>
</feature>
<dbReference type="InterPro" id="IPR009061">
    <property type="entry name" value="DNA-bd_dom_put_sf"/>
</dbReference>
<feature type="compositionally biased region" description="Pro residues" evidence="1">
    <location>
        <begin position="73"/>
        <end position="86"/>
    </location>
</feature>
<dbReference type="SUPFAM" id="SSF46955">
    <property type="entry name" value="Putative DNA-binding domain"/>
    <property type="match status" value="1"/>
</dbReference>
<evidence type="ECO:0000259" key="2">
    <source>
        <dbReference type="Pfam" id="PF12728"/>
    </source>
</evidence>
<feature type="region of interest" description="Disordered" evidence="1">
    <location>
        <begin position="61"/>
        <end position="95"/>
    </location>
</feature>
<evidence type="ECO:0000313" key="3">
    <source>
        <dbReference type="EMBL" id="MDR7278899.1"/>
    </source>
</evidence>
<dbReference type="Proteomes" id="UP001183643">
    <property type="component" value="Unassembled WGS sequence"/>
</dbReference>
<dbReference type="Pfam" id="PF12728">
    <property type="entry name" value="HTH_17"/>
    <property type="match status" value="1"/>
</dbReference>
<comment type="caution">
    <text evidence="3">The sequence shown here is derived from an EMBL/GenBank/DDBJ whole genome shotgun (WGS) entry which is preliminary data.</text>
</comment>
<evidence type="ECO:0000313" key="4">
    <source>
        <dbReference type="Proteomes" id="UP001183643"/>
    </source>
</evidence>
<reference evidence="3" key="1">
    <citation type="submission" date="2023-07" db="EMBL/GenBank/DDBJ databases">
        <title>Sequencing the genomes of 1000 actinobacteria strains.</title>
        <authorList>
            <person name="Klenk H.-P."/>
        </authorList>
    </citation>
    <scope>NUCLEOTIDE SEQUENCE</scope>
    <source>
        <strain evidence="3">DSM 44707</strain>
    </source>
</reference>
<gene>
    <name evidence="3" type="ORF">J2S41_005677</name>
</gene>
<dbReference type="AlphaFoldDB" id="A0AAE3YS60"/>
<organism evidence="3 4">
    <name type="scientific">Catenuloplanes atrovinosus</name>
    <dbReference type="NCBI Taxonomy" id="137266"/>
    <lineage>
        <taxon>Bacteria</taxon>
        <taxon>Bacillati</taxon>
        <taxon>Actinomycetota</taxon>
        <taxon>Actinomycetes</taxon>
        <taxon>Micromonosporales</taxon>
        <taxon>Micromonosporaceae</taxon>
        <taxon>Catenuloplanes</taxon>
    </lineage>
</organism>
<dbReference type="NCBIfam" id="TIGR01764">
    <property type="entry name" value="excise"/>
    <property type="match status" value="1"/>
</dbReference>
<dbReference type="InterPro" id="IPR010093">
    <property type="entry name" value="SinI_DNA-bd"/>
</dbReference>
<dbReference type="EMBL" id="JAVDYB010000001">
    <property type="protein sequence ID" value="MDR7278899.1"/>
    <property type="molecule type" value="Genomic_DNA"/>
</dbReference>
<keyword evidence="4" id="KW-1185">Reference proteome</keyword>
<proteinExistence type="predicted"/>
<dbReference type="GO" id="GO:0003677">
    <property type="term" value="F:DNA binding"/>
    <property type="evidence" value="ECO:0007669"/>
    <property type="project" value="InterPro"/>
</dbReference>
<name>A0AAE3YS60_9ACTN</name>
<protein>
    <submittedName>
        <fullName evidence="3">Excisionase family DNA binding protein</fullName>
    </submittedName>
</protein>
<accession>A0AAE3YS60</accession>
<dbReference type="RefSeq" id="WP_310372091.1">
    <property type="nucleotide sequence ID" value="NZ_JAVDYB010000001.1"/>
</dbReference>
<sequence length="95" mass="10386">MTGRLLNIAELAEHLGVPRSWVRDKVTEHALPHRRVGRHVRFAPEDVAAIETSFFQPALTGPLAVTPLRTHPPSGPSNPPPPPGPRVPTRRRTAA</sequence>